<sequence length="633" mass="66664">MTARRRGTCILLTLATLALPAAASAAPAGDPLGLPEQAANIALSTTRGADLSPGLEAQVLAAAARQTAGRAEIASRDPERAPNPNPCTLPIPVCVADPRLDHWADGKGIVEPVLFTARDGATLSGHVWATRRGPRHRPGIVIVNGSIVGFEQAYWWAAQALAKSGYVVLTFDAQGEGASDQFGAAPDRFESLIAGTPPVGDGGPFYDGGEDALDFLLSTPAHPYVPRPSRTTGTSHADKQRRRVAAGLDAANNPLWRMLDPGRIGIAGHSYGAEAAGYLGQADPRIDAVVAWDTLCVPRDSTSTENAGLFTIDPANPAGLLGIPFPRALTGLPPDCVGAPPGSAPDVPLTKPALGLSGDYLLDPAPFLERPNPEDKAQASVAYTKAGVDSANIVVRGANHLDWSWVAYPVGTLRGVDLGAWYTVAWFDKYLKHDPTADARLLTDRWRHDARGAAHDPARDANLLSRLYRSRIAIHTRAGRAVACEDLRAGCRALRPAADDCGPAFYGYLRVATHADDGTNPNLGPCTAGAVRRPSLTLLGTASARRIISAGGVSVRVGGTDGPLTRVTLTLRTAGGRTVASVRRARLAPGGSVRLRLHGHRTVYAGSYRLRLRARGGSPSRAVDVARSIRLRR</sequence>
<evidence type="ECO:0000256" key="2">
    <source>
        <dbReference type="SAM" id="SignalP"/>
    </source>
</evidence>
<keyword evidence="2" id="KW-0732">Signal</keyword>
<organism evidence="3 4">
    <name type="scientific">Paraconexibacter antarcticus</name>
    <dbReference type="NCBI Taxonomy" id="2949664"/>
    <lineage>
        <taxon>Bacteria</taxon>
        <taxon>Bacillati</taxon>
        <taxon>Actinomycetota</taxon>
        <taxon>Thermoleophilia</taxon>
        <taxon>Solirubrobacterales</taxon>
        <taxon>Paraconexibacteraceae</taxon>
        <taxon>Paraconexibacter</taxon>
    </lineage>
</organism>
<feature type="chain" id="PRO_5045857886" description="Alpha/beta hydrolase family protein" evidence="2">
    <location>
        <begin position="26"/>
        <end position="633"/>
    </location>
</feature>
<dbReference type="EMBL" id="CP098502">
    <property type="protein sequence ID" value="UTI66686.1"/>
    <property type="molecule type" value="Genomic_DNA"/>
</dbReference>
<name>A0ABY5DYD4_9ACTN</name>
<proteinExistence type="inferred from homology"/>
<dbReference type="InterPro" id="IPR029058">
    <property type="entry name" value="AB_hydrolase_fold"/>
</dbReference>
<feature type="signal peptide" evidence="2">
    <location>
        <begin position="1"/>
        <end position="25"/>
    </location>
</feature>
<evidence type="ECO:0000313" key="4">
    <source>
        <dbReference type="Proteomes" id="UP001056035"/>
    </source>
</evidence>
<gene>
    <name evidence="3" type="ORF">NBH00_10865</name>
</gene>
<evidence type="ECO:0000313" key="3">
    <source>
        <dbReference type="EMBL" id="UTI66686.1"/>
    </source>
</evidence>
<keyword evidence="4" id="KW-1185">Reference proteome</keyword>
<comment type="similarity">
    <text evidence="1">Belongs to the AB hydrolase superfamily.</text>
</comment>
<protein>
    <recommendedName>
        <fullName evidence="5">Alpha/beta hydrolase family protein</fullName>
    </recommendedName>
</protein>
<accession>A0ABY5DYD4</accession>
<evidence type="ECO:0000256" key="1">
    <source>
        <dbReference type="ARBA" id="ARBA00008645"/>
    </source>
</evidence>
<reference evidence="3 4" key="1">
    <citation type="submission" date="2022-06" db="EMBL/GenBank/DDBJ databases">
        <title>Paraconexibacter antarcticus.</title>
        <authorList>
            <person name="Kim C.S."/>
        </authorList>
    </citation>
    <scope>NUCLEOTIDE SEQUENCE [LARGE SCALE GENOMIC DNA]</scope>
    <source>
        <strain evidence="3 4">02-257</strain>
    </source>
</reference>
<dbReference type="PANTHER" id="PTHR22946">
    <property type="entry name" value="DIENELACTONE HYDROLASE DOMAIN-CONTAINING PROTEIN-RELATED"/>
    <property type="match status" value="1"/>
</dbReference>
<dbReference type="Gene3D" id="3.40.50.1820">
    <property type="entry name" value="alpha/beta hydrolase"/>
    <property type="match status" value="1"/>
</dbReference>
<evidence type="ECO:0008006" key="5">
    <source>
        <dbReference type="Google" id="ProtNLM"/>
    </source>
</evidence>
<dbReference type="InterPro" id="IPR050261">
    <property type="entry name" value="FrsA_esterase"/>
</dbReference>
<dbReference type="Proteomes" id="UP001056035">
    <property type="component" value="Chromosome"/>
</dbReference>
<dbReference type="RefSeq" id="WP_254573353.1">
    <property type="nucleotide sequence ID" value="NZ_CP098502.1"/>
</dbReference>
<dbReference type="SUPFAM" id="SSF53474">
    <property type="entry name" value="alpha/beta-Hydrolases"/>
    <property type="match status" value="1"/>
</dbReference>